<dbReference type="AlphaFoldDB" id="A0A7W6NBW9"/>
<comment type="caution">
    <text evidence="1">The sequence shown here is derived from an EMBL/GenBank/DDBJ whole genome shotgun (WGS) entry which is preliminary data.</text>
</comment>
<sequence length="182" mass="19360">MLHRLFTQVLTIALLLGGITCPALGQTLLLEVRGGVGVGEIGQKDINLLDPSRLREINAELLLSIPNPATLLLPGELRPHLGASFGPEDGYVYAGLSWTFRVPVVPVFVEAGLGGAVQSDVLEKRTTRFGCLVQGQAQASVGFDVLPNVAVMGTVQHLRDLGLCGQLDNPTTRAGLRLGLRF</sequence>
<name>A0A7W6NBW9_9HYPH</name>
<evidence type="ECO:0000313" key="2">
    <source>
        <dbReference type="Proteomes" id="UP000547011"/>
    </source>
</evidence>
<accession>A0A7W6NBW9</accession>
<reference evidence="1 2" key="1">
    <citation type="submission" date="2020-08" db="EMBL/GenBank/DDBJ databases">
        <title>Genomic Encyclopedia of Type Strains, Phase IV (KMG-IV): sequencing the most valuable type-strain genomes for metagenomic binning, comparative biology and taxonomic classification.</title>
        <authorList>
            <person name="Goeker M."/>
        </authorList>
    </citation>
    <scope>NUCLEOTIDE SEQUENCE [LARGE SCALE GENOMIC DNA]</scope>
    <source>
        <strain evidence="1 2">DSM 23447</strain>
    </source>
</reference>
<evidence type="ECO:0000313" key="1">
    <source>
        <dbReference type="EMBL" id="MBB4052467.1"/>
    </source>
</evidence>
<keyword evidence="2" id="KW-1185">Reference proteome</keyword>
<protein>
    <recommendedName>
        <fullName evidence="3">Acyloxyacyl hydrolase</fullName>
    </recommendedName>
</protein>
<organism evidence="1 2">
    <name type="scientific">Devosia subaequoris</name>
    <dbReference type="NCBI Taxonomy" id="395930"/>
    <lineage>
        <taxon>Bacteria</taxon>
        <taxon>Pseudomonadati</taxon>
        <taxon>Pseudomonadota</taxon>
        <taxon>Alphaproteobacteria</taxon>
        <taxon>Hyphomicrobiales</taxon>
        <taxon>Devosiaceae</taxon>
        <taxon>Devosia</taxon>
    </lineage>
</organism>
<dbReference type="RefSeq" id="WP_183311166.1">
    <property type="nucleotide sequence ID" value="NZ_JACIEW010000004.1"/>
</dbReference>
<evidence type="ECO:0008006" key="3">
    <source>
        <dbReference type="Google" id="ProtNLM"/>
    </source>
</evidence>
<proteinExistence type="predicted"/>
<gene>
    <name evidence="1" type="ORF">GGR20_002110</name>
</gene>
<dbReference type="EMBL" id="JACIEW010000004">
    <property type="protein sequence ID" value="MBB4052467.1"/>
    <property type="molecule type" value="Genomic_DNA"/>
</dbReference>
<dbReference type="Proteomes" id="UP000547011">
    <property type="component" value="Unassembled WGS sequence"/>
</dbReference>